<keyword evidence="2" id="KW-0732">Signal</keyword>
<feature type="chain" id="PRO_5045688596" evidence="2">
    <location>
        <begin position="37"/>
        <end position="463"/>
    </location>
</feature>
<evidence type="ECO:0000256" key="1">
    <source>
        <dbReference type="SAM" id="MobiDB-lite"/>
    </source>
</evidence>
<evidence type="ECO:0000259" key="3">
    <source>
        <dbReference type="Pfam" id="PF01551"/>
    </source>
</evidence>
<gene>
    <name evidence="4" type="ORF">V3C41_00430</name>
</gene>
<feature type="region of interest" description="Disordered" evidence="1">
    <location>
        <begin position="288"/>
        <end position="312"/>
    </location>
</feature>
<dbReference type="Proteomes" id="UP001448614">
    <property type="component" value="Unassembled WGS sequence"/>
</dbReference>
<dbReference type="Pfam" id="PF01551">
    <property type="entry name" value="Peptidase_M23"/>
    <property type="match status" value="1"/>
</dbReference>
<dbReference type="InterPro" id="IPR016047">
    <property type="entry name" value="M23ase_b-sheet_dom"/>
</dbReference>
<organism evidence="4 5">
    <name type="scientific">Paenarthrobacter nicotinovorans</name>
    <name type="common">Arthrobacter nicotinovorans</name>
    <dbReference type="NCBI Taxonomy" id="29320"/>
    <lineage>
        <taxon>Bacteria</taxon>
        <taxon>Bacillati</taxon>
        <taxon>Actinomycetota</taxon>
        <taxon>Actinomycetes</taxon>
        <taxon>Micrococcales</taxon>
        <taxon>Micrococcaceae</taxon>
        <taxon>Paenarthrobacter</taxon>
    </lineage>
</organism>
<proteinExistence type="predicted"/>
<accession>A0ABV0GM06</accession>
<evidence type="ECO:0000256" key="2">
    <source>
        <dbReference type="SAM" id="SignalP"/>
    </source>
</evidence>
<dbReference type="Gene3D" id="2.70.70.10">
    <property type="entry name" value="Glucose Permease (Domain IIA)"/>
    <property type="match status" value="1"/>
</dbReference>
<dbReference type="SUPFAM" id="SSF51261">
    <property type="entry name" value="Duplicated hybrid motif"/>
    <property type="match status" value="1"/>
</dbReference>
<feature type="compositionally biased region" description="Low complexity" evidence="1">
    <location>
        <begin position="291"/>
        <end position="301"/>
    </location>
</feature>
<dbReference type="EMBL" id="JBBMFV010000001">
    <property type="protein sequence ID" value="MEO3939530.1"/>
    <property type="molecule type" value="Genomic_DNA"/>
</dbReference>
<dbReference type="InterPro" id="IPR050570">
    <property type="entry name" value="Cell_wall_metabolism_enzyme"/>
</dbReference>
<feature type="signal peptide" evidence="2">
    <location>
        <begin position="1"/>
        <end position="36"/>
    </location>
</feature>
<dbReference type="InterPro" id="IPR011055">
    <property type="entry name" value="Dup_hybrid_motif"/>
</dbReference>
<keyword evidence="5" id="KW-1185">Reference proteome</keyword>
<name>A0ABV0GM06_PAENI</name>
<dbReference type="PANTHER" id="PTHR21666:SF270">
    <property type="entry name" value="MUREIN HYDROLASE ACTIVATOR ENVC"/>
    <property type="match status" value="1"/>
</dbReference>
<evidence type="ECO:0000313" key="5">
    <source>
        <dbReference type="Proteomes" id="UP001448614"/>
    </source>
</evidence>
<dbReference type="RefSeq" id="WP_347781552.1">
    <property type="nucleotide sequence ID" value="NZ_JBBMFV010000001.1"/>
</dbReference>
<sequence>MTPYAGFLPRHTRPLGLALALCLTAALLSAPAAARAANLDDQQKDLETQSTEVKASLEFLDSKLAEAAGDLVIYQGRLPDAQEALQEAQGRVASAVKEAETWAARVSLAQQSKATITAELEEDKNTMTKAKKLIGQIASQAYKSGGIPTDIALLLEAREANDLTKSMDLVEQAMRSQNTAFSEAAQKNAANLSSQTRLASVEEELLHLKAKSDAAVEKEKSARDEAAGRKAEVTKLIADSAHLYAQLQTAKPNIEAKLAKVRIEQETVAAEIAERDRKLREAWESEQRRLAATAASDAANANPGKPAPHQPTYVPPAVGPPSAFGLRHPFAGQVPITSGFGWRATPPGTIDFNGTGGYMHTGIDFGAACGTPVYAAGSGTVFSSGWNAADGGGWRVKLSHGVLQGNSLTTVYYHNSSIVVSNGQQVTQGQLIAYSGSTGNSTGCHAHFETWLNSSPVDPRTLL</sequence>
<dbReference type="SUPFAM" id="SSF57997">
    <property type="entry name" value="Tropomyosin"/>
    <property type="match status" value="1"/>
</dbReference>
<evidence type="ECO:0000313" key="4">
    <source>
        <dbReference type="EMBL" id="MEO3939530.1"/>
    </source>
</evidence>
<feature type="domain" description="M23ase beta-sheet core" evidence="3">
    <location>
        <begin position="359"/>
        <end position="459"/>
    </location>
</feature>
<dbReference type="PANTHER" id="PTHR21666">
    <property type="entry name" value="PEPTIDASE-RELATED"/>
    <property type="match status" value="1"/>
</dbReference>
<protein>
    <submittedName>
        <fullName evidence="4">Peptidoglycan DD-metalloendopeptidase family protein</fullName>
    </submittedName>
</protein>
<comment type="caution">
    <text evidence="4">The sequence shown here is derived from an EMBL/GenBank/DDBJ whole genome shotgun (WGS) entry which is preliminary data.</text>
</comment>
<dbReference type="CDD" id="cd12797">
    <property type="entry name" value="M23_peptidase"/>
    <property type="match status" value="1"/>
</dbReference>
<reference evidence="4 5" key="1">
    <citation type="journal article" date="2024" name="Appl. Microbiol. Biotechnol.">
        <title>Biosynthetic gene clusters with biotechnological applications in novel Antarctic isolates from Actinomycetota.</title>
        <authorList>
            <person name="Bruna P."/>
            <person name="Nunez-Montero K."/>
            <person name="Contreras M.J."/>
            <person name="Leal K."/>
            <person name="Garcia M."/>
            <person name="Abanto M."/>
            <person name="Barrientos L."/>
        </authorList>
    </citation>
    <scope>NUCLEOTIDE SEQUENCE [LARGE SCALE GENOMIC DNA]</scope>
    <source>
        <strain evidence="4 5">Se16.17</strain>
    </source>
</reference>